<evidence type="ECO:0000313" key="1">
    <source>
        <dbReference type="EMBL" id="KAG5170674.1"/>
    </source>
</evidence>
<sequence>MTTPWLTGAPVRSRELLWPKDDELVSSGSWDREGMSTVHGFVLHWFSFIQDTERTVIYIADTNSDVSSGPIILTPIANELQYASDRVALVGTTRFATAEWIVSESTLKFRVHQLDGVVERESSISVQAAFGDLRVLDSKIHLCISSGPTNASNAVMTPHPIRLGSDIEDSDTTPVFADQILIWDFASGAFQRISIPEPMRHGAEYTFPSDHQVVLAGLVEDHNGQEQLALSCFNINHEPQTQSVARSFSPGGSSHERVLKGMGVASEDNTNSSDIIVHSFDRIAVFNKAFFDKEVEDNPVSGRLHFLRSILLQKDVRVLPFSLSGPLPAVANNRVLGYRRIQGKYQFFVLDFDEQRVSALLNMKPEEREALRLQLAEAGSRVTVVTRQSYAQEEGVGGGAVDAEYPPRRVPPAWMAHLRALAEEEKQGGALIYDEAPEDRREGRWGFVQSELHLGNPITLVRVGRMGLAPDRIVLIPEPGDSGMIWYFE</sequence>
<dbReference type="AlphaFoldDB" id="A0A8H8CN43"/>
<gene>
    <name evidence="1" type="ORF">JR316_005065</name>
</gene>
<protein>
    <submittedName>
        <fullName evidence="1">Uncharacterized protein</fullName>
    </submittedName>
</protein>
<reference evidence="1" key="1">
    <citation type="submission" date="2021-02" db="EMBL/GenBank/DDBJ databases">
        <title>Psilocybe cubensis genome.</title>
        <authorList>
            <person name="Mckernan K.J."/>
            <person name="Crawford S."/>
            <person name="Trippe A."/>
            <person name="Kane L.T."/>
            <person name="Mclaughlin S."/>
        </authorList>
    </citation>
    <scope>NUCLEOTIDE SEQUENCE [LARGE SCALE GENOMIC DNA]</scope>
    <source>
        <strain evidence="1">MGC-MH-2018</strain>
    </source>
</reference>
<proteinExistence type="predicted"/>
<dbReference type="OrthoDB" id="2885612at2759"/>
<name>A0A8H8CN43_PSICU</name>
<organism evidence="1">
    <name type="scientific">Psilocybe cubensis</name>
    <name type="common">Psychedelic mushroom</name>
    <name type="synonym">Stropharia cubensis</name>
    <dbReference type="NCBI Taxonomy" id="181762"/>
    <lineage>
        <taxon>Eukaryota</taxon>
        <taxon>Fungi</taxon>
        <taxon>Dikarya</taxon>
        <taxon>Basidiomycota</taxon>
        <taxon>Agaricomycotina</taxon>
        <taxon>Agaricomycetes</taxon>
        <taxon>Agaricomycetidae</taxon>
        <taxon>Agaricales</taxon>
        <taxon>Agaricineae</taxon>
        <taxon>Strophariaceae</taxon>
        <taxon>Psilocybe</taxon>
    </lineage>
</organism>
<dbReference type="EMBL" id="JAFIQS010000004">
    <property type="protein sequence ID" value="KAG5170674.1"/>
    <property type="molecule type" value="Genomic_DNA"/>
</dbReference>
<accession>A0A8H8CN43</accession>
<comment type="caution">
    <text evidence="1">The sequence shown here is derived from an EMBL/GenBank/DDBJ whole genome shotgun (WGS) entry which is preliminary data.</text>
</comment>